<accession>A0A090TAU3</accession>
<dbReference type="Proteomes" id="UP000029224">
    <property type="component" value="Unassembled WGS sequence"/>
</dbReference>
<name>A0A090TAU3_9VIBR</name>
<proteinExistence type="predicted"/>
<sequence>MVLHSAFTVNARVLFTMIALAMLQFNVGENVAHFQNLSI</sequence>
<keyword evidence="2" id="KW-1185">Reference proteome</keyword>
<organism evidence="1 2">
    <name type="scientific">Vibrio maritimus</name>
    <dbReference type="NCBI Taxonomy" id="990268"/>
    <lineage>
        <taxon>Bacteria</taxon>
        <taxon>Pseudomonadati</taxon>
        <taxon>Pseudomonadota</taxon>
        <taxon>Gammaproteobacteria</taxon>
        <taxon>Vibrionales</taxon>
        <taxon>Vibrionaceae</taxon>
        <taxon>Vibrio</taxon>
    </lineage>
</organism>
<gene>
    <name evidence="1" type="ORF">JCM19240_2965</name>
</gene>
<dbReference type="EMBL" id="BBMT01000014">
    <property type="protein sequence ID" value="GAL37016.1"/>
    <property type="molecule type" value="Genomic_DNA"/>
</dbReference>
<reference evidence="1 2" key="2">
    <citation type="submission" date="2014-09" db="EMBL/GenBank/DDBJ databases">
        <authorList>
            <consortium name="NBRP consortium"/>
            <person name="Sawabe T."/>
            <person name="Meirelles P."/>
            <person name="Nakanishi M."/>
            <person name="Sayaka M."/>
            <person name="Hattori M."/>
            <person name="Ohkuma M."/>
        </authorList>
    </citation>
    <scope>NUCLEOTIDE SEQUENCE [LARGE SCALE GENOMIC DNA]</scope>
    <source>
        <strain evidence="1 2">JCM 19240</strain>
    </source>
</reference>
<evidence type="ECO:0000313" key="1">
    <source>
        <dbReference type="EMBL" id="GAL37016.1"/>
    </source>
</evidence>
<dbReference type="AlphaFoldDB" id="A0A090TAU3"/>
<reference evidence="1 2" key="1">
    <citation type="submission" date="2014-09" db="EMBL/GenBank/DDBJ databases">
        <title>Vibrio maritimus JCM 19240. (C210) whole genome shotgun sequence.</title>
        <authorList>
            <person name="Sawabe T."/>
            <person name="Meirelles P."/>
            <person name="Nakanishi M."/>
            <person name="Sayaka M."/>
            <person name="Hattori M."/>
            <person name="Ohkuma M."/>
        </authorList>
    </citation>
    <scope>NUCLEOTIDE SEQUENCE [LARGE SCALE GENOMIC DNA]</scope>
    <source>
        <strain evidence="1 2">JCM 19240</strain>
    </source>
</reference>
<comment type="caution">
    <text evidence="1">The sequence shown here is derived from an EMBL/GenBank/DDBJ whole genome shotgun (WGS) entry which is preliminary data.</text>
</comment>
<protein>
    <submittedName>
        <fullName evidence="1">Uncharacterized protein</fullName>
    </submittedName>
</protein>
<evidence type="ECO:0000313" key="2">
    <source>
        <dbReference type="Proteomes" id="UP000029224"/>
    </source>
</evidence>